<dbReference type="GO" id="GO:0000492">
    <property type="term" value="P:box C/D snoRNP assembly"/>
    <property type="evidence" value="ECO:0007669"/>
    <property type="project" value="TreeGrafter"/>
</dbReference>
<feature type="compositionally biased region" description="Acidic residues" evidence="1">
    <location>
        <begin position="286"/>
        <end position="301"/>
    </location>
</feature>
<feature type="compositionally biased region" description="Basic and acidic residues" evidence="1">
    <location>
        <begin position="241"/>
        <end position="253"/>
    </location>
</feature>
<evidence type="ECO:0000313" key="3">
    <source>
        <dbReference type="EMBL" id="KAF2085685.1"/>
    </source>
</evidence>
<evidence type="ECO:0000313" key="4">
    <source>
        <dbReference type="Proteomes" id="UP000799776"/>
    </source>
</evidence>
<protein>
    <recommendedName>
        <fullName evidence="2">FMR1-interacting protein 1 conserved domain-containing protein</fullName>
    </recommendedName>
</protein>
<dbReference type="PANTHER" id="PTHR13309">
    <property type="entry name" value="NUCLEAR FRAGILE X MENTAL RETARDATION PROTEIN INTERACTING PROTEIN 1"/>
    <property type="match status" value="1"/>
</dbReference>
<gene>
    <name evidence="3" type="ORF">K490DRAFT_67565</name>
</gene>
<evidence type="ECO:0000256" key="1">
    <source>
        <dbReference type="SAM" id="MobiDB-lite"/>
    </source>
</evidence>
<dbReference type="PANTHER" id="PTHR13309:SF0">
    <property type="entry name" value="FMR1-INTERACTING PROTEIN NUFIP1"/>
    <property type="match status" value="1"/>
</dbReference>
<feature type="compositionally biased region" description="Basic and acidic residues" evidence="1">
    <location>
        <begin position="197"/>
        <end position="210"/>
    </location>
</feature>
<comment type="caution">
    <text evidence="3">The sequence shown here is derived from an EMBL/GenBank/DDBJ whole genome shotgun (WGS) entry which is preliminary data.</text>
</comment>
<dbReference type="Pfam" id="PF10453">
    <property type="entry name" value="NUFIP1"/>
    <property type="match status" value="1"/>
</dbReference>
<feature type="compositionally biased region" description="Basic and acidic residues" evidence="1">
    <location>
        <begin position="348"/>
        <end position="382"/>
    </location>
</feature>
<dbReference type="OrthoDB" id="273070at2759"/>
<organism evidence="3 4">
    <name type="scientific">Saccharata proteae CBS 121410</name>
    <dbReference type="NCBI Taxonomy" id="1314787"/>
    <lineage>
        <taxon>Eukaryota</taxon>
        <taxon>Fungi</taxon>
        <taxon>Dikarya</taxon>
        <taxon>Ascomycota</taxon>
        <taxon>Pezizomycotina</taxon>
        <taxon>Dothideomycetes</taxon>
        <taxon>Dothideomycetes incertae sedis</taxon>
        <taxon>Botryosphaeriales</taxon>
        <taxon>Saccharataceae</taxon>
        <taxon>Saccharata</taxon>
    </lineage>
</organism>
<feature type="compositionally biased region" description="Basic and acidic residues" evidence="1">
    <location>
        <begin position="174"/>
        <end position="188"/>
    </location>
</feature>
<feature type="region of interest" description="Disordered" evidence="1">
    <location>
        <begin position="170"/>
        <end position="382"/>
    </location>
</feature>
<feature type="compositionally biased region" description="Low complexity" evidence="1">
    <location>
        <begin position="302"/>
        <end position="311"/>
    </location>
</feature>
<dbReference type="InterPro" id="IPR039136">
    <property type="entry name" value="NUFIP1-like"/>
</dbReference>
<accession>A0A9P4HUV0</accession>
<dbReference type="EMBL" id="ML978729">
    <property type="protein sequence ID" value="KAF2085685.1"/>
    <property type="molecule type" value="Genomic_DNA"/>
</dbReference>
<name>A0A9P4HUV0_9PEZI</name>
<dbReference type="GO" id="GO:0005634">
    <property type="term" value="C:nucleus"/>
    <property type="evidence" value="ECO:0007669"/>
    <property type="project" value="TreeGrafter"/>
</dbReference>
<proteinExistence type="predicted"/>
<dbReference type="Proteomes" id="UP000799776">
    <property type="component" value="Unassembled WGS sequence"/>
</dbReference>
<feature type="compositionally biased region" description="Acidic residues" evidence="1">
    <location>
        <begin position="312"/>
        <end position="333"/>
    </location>
</feature>
<feature type="domain" description="FMR1-interacting protein 1 conserved" evidence="2">
    <location>
        <begin position="148"/>
        <end position="187"/>
    </location>
</feature>
<reference evidence="3" key="1">
    <citation type="journal article" date="2020" name="Stud. Mycol.">
        <title>101 Dothideomycetes genomes: a test case for predicting lifestyles and emergence of pathogens.</title>
        <authorList>
            <person name="Haridas S."/>
            <person name="Albert R."/>
            <person name="Binder M."/>
            <person name="Bloem J."/>
            <person name="Labutti K."/>
            <person name="Salamov A."/>
            <person name="Andreopoulos B."/>
            <person name="Baker S."/>
            <person name="Barry K."/>
            <person name="Bills G."/>
            <person name="Bluhm B."/>
            <person name="Cannon C."/>
            <person name="Castanera R."/>
            <person name="Culley D."/>
            <person name="Daum C."/>
            <person name="Ezra D."/>
            <person name="Gonzalez J."/>
            <person name="Henrissat B."/>
            <person name="Kuo A."/>
            <person name="Liang C."/>
            <person name="Lipzen A."/>
            <person name="Lutzoni F."/>
            <person name="Magnuson J."/>
            <person name="Mondo S."/>
            <person name="Nolan M."/>
            <person name="Ohm R."/>
            <person name="Pangilinan J."/>
            <person name="Park H.-J."/>
            <person name="Ramirez L."/>
            <person name="Alfaro M."/>
            <person name="Sun H."/>
            <person name="Tritt A."/>
            <person name="Yoshinaga Y."/>
            <person name="Zwiers L.-H."/>
            <person name="Turgeon B."/>
            <person name="Goodwin S."/>
            <person name="Spatafora J."/>
            <person name="Crous P."/>
            <person name="Grigoriev I."/>
        </authorList>
    </citation>
    <scope>NUCLEOTIDE SEQUENCE</scope>
    <source>
        <strain evidence="3">CBS 121410</strain>
    </source>
</reference>
<feature type="region of interest" description="Disordered" evidence="1">
    <location>
        <begin position="1"/>
        <end position="72"/>
    </location>
</feature>
<keyword evidence="4" id="KW-1185">Reference proteome</keyword>
<feature type="compositionally biased region" description="Polar residues" evidence="1">
    <location>
        <begin position="1"/>
        <end position="48"/>
    </location>
</feature>
<feature type="compositionally biased region" description="Basic residues" evidence="1">
    <location>
        <begin position="228"/>
        <end position="240"/>
    </location>
</feature>
<dbReference type="InterPro" id="IPR019496">
    <property type="entry name" value="NUFIP1_cons_dom"/>
</dbReference>
<evidence type="ECO:0000259" key="2">
    <source>
        <dbReference type="Pfam" id="PF10453"/>
    </source>
</evidence>
<dbReference type="GO" id="GO:0003723">
    <property type="term" value="F:RNA binding"/>
    <property type="evidence" value="ECO:0007669"/>
    <property type="project" value="InterPro"/>
</dbReference>
<sequence length="403" mass="44499">MELTHTNGAAQSQSIDAGNATNTNGTSSKNTVQLPSNTQPQRNDTPRNSRGRNAALAGAHPRQKPTAVPKVQAAPAVPSFGFSLPTVKPEVPIAAGASDQAQGTKKRKFNQLGLTPRSEVLVESEEEEVDEEQKFANVGGVLQFEYKGRSSTLKSPEEIAAWIEERKKRFPTKARIEEKAKLDAEKKVARQQMADRVTAEKKAHEKSVSDKRKKQKTQPEANDDDRRRKTMEKHLRKAEKLRKQLQQEEEKAARAARAANPVGQGQSTKAKLLEAGSKPSLGLAYDSEDSHDEDDESEDDASSVVSSSSEDISSDSDETSDDSDDSDAPPDEETSVKRPIKVAPPARKPREGPQPKPARKERQKDQPQKRQTLRDRWVEQEKREEAKQALQAIKFLGESGFLG</sequence>
<dbReference type="AlphaFoldDB" id="A0A9P4HUV0"/>